<keyword evidence="2" id="KW-1185">Reference proteome</keyword>
<protein>
    <submittedName>
        <fullName evidence="1">Uncharacterized protein</fullName>
    </submittedName>
</protein>
<evidence type="ECO:0000313" key="1">
    <source>
        <dbReference type="EMBL" id="MBC8586104.1"/>
    </source>
</evidence>
<dbReference type="Proteomes" id="UP000623678">
    <property type="component" value="Unassembled WGS sequence"/>
</dbReference>
<organism evidence="1 2">
    <name type="scientific">Youxingia wuxianensis</name>
    <dbReference type="NCBI Taxonomy" id="2763678"/>
    <lineage>
        <taxon>Bacteria</taxon>
        <taxon>Bacillati</taxon>
        <taxon>Bacillota</taxon>
        <taxon>Clostridia</taxon>
        <taxon>Eubacteriales</taxon>
        <taxon>Oscillospiraceae</taxon>
        <taxon>Youxingia</taxon>
    </lineage>
</organism>
<gene>
    <name evidence="1" type="ORF">H8705_10970</name>
</gene>
<proteinExistence type="predicted"/>
<comment type="caution">
    <text evidence="1">The sequence shown here is derived from an EMBL/GenBank/DDBJ whole genome shotgun (WGS) entry which is preliminary data.</text>
</comment>
<accession>A0A926ETK7</accession>
<evidence type="ECO:0000313" key="2">
    <source>
        <dbReference type="Proteomes" id="UP000623678"/>
    </source>
</evidence>
<name>A0A926ETK7_9FIRM</name>
<reference evidence="1" key="1">
    <citation type="submission" date="2020-08" db="EMBL/GenBank/DDBJ databases">
        <title>Genome public.</title>
        <authorList>
            <person name="Liu C."/>
            <person name="Sun Q."/>
        </authorList>
    </citation>
    <scope>NUCLEOTIDE SEQUENCE</scope>
    <source>
        <strain evidence="1">NSJ-64</strain>
    </source>
</reference>
<dbReference type="EMBL" id="JACRTD010000008">
    <property type="protein sequence ID" value="MBC8586104.1"/>
    <property type="molecule type" value="Genomic_DNA"/>
</dbReference>
<sequence>MEINFSFPLKIIHRGFVCENAAEADTVFTSLKRRIMNKKHKKKFPQKTVGIFSFFMYVLLSKMNTKPRGDCMLKNINPQLQVYFECLPIHIKNHILELKRPINSLNELLSCVELIEKQEKRWDDPQHGR</sequence>
<dbReference type="AlphaFoldDB" id="A0A926ETK7"/>